<reference evidence="2" key="1">
    <citation type="submission" date="2017-04" db="EMBL/GenBank/DDBJ databases">
        <authorList>
            <person name="Varghese N."/>
            <person name="Submissions S."/>
        </authorList>
    </citation>
    <scope>NUCLEOTIDE SEQUENCE [LARGE SCALE GENOMIC DNA]</scope>
    <source>
        <strain evidence="2">LMG 29540</strain>
    </source>
</reference>
<protein>
    <submittedName>
        <fullName evidence="1">Uncharacterized protein</fullName>
    </submittedName>
</protein>
<dbReference type="Proteomes" id="UP000193228">
    <property type="component" value="Unassembled WGS sequence"/>
</dbReference>
<sequence length="75" mass="8504">MGEQEVFYEPQRGTLYISWGDATNWYSIGPSLALGVTSESHFVQIRLDGLVVPEPEHKNPGFWESLRKRFGFGST</sequence>
<dbReference type="EMBL" id="FXAT01000001">
    <property type="protein sequence ID" value="SMG13174.1"/>
    <property type="molecule type" value="Genomic_DNA"/>
</dbReference>
<dbReference type="AlphaFoldDB" id="A0A1X7IET3"/>
<keyword evidence="2" id="KW-1185">Reference proteome</keyword>
<organism evidence="1 2">
    <name type="scientific">Paraburkholderia susongensis</name>
    <dbReference type="NCBI Taxonomy" id="1515439"/>
    <lineage>
        <taxon>Bacteria</taxon>
        <taxon>Pseudomonadati</taxon>
        <taxon>Pseudomonadota</taxon>
        <taxon>Betaproteobacteria</taxon>
        <taxon>Burkholderiales</taxon>
        <taxon>Burkholderiaceae</taxon>
        <taxon>Paraburkholderia</taxon>
    </lineage>
</organism>
<proteinExistence type="predicted"/>
<accession>A0A1X7IET3</accession>
<evidence type="ECO:0000313" key="1">
    <source>
        <dbReference type="EMBL" id="SMG13174.1"/>
    </source>
</evidence>
<gene>
    <name evidence="1" type="ORF">SAMN06265784_101633</name>
</gene>
<name>A0A1X7IET3_9BURK</name>
<evidence type="ECO:0000313" key="2">
    <source>
        <dbReference type="Proteomes" id="UP000193228"/>
    </source>
</evidence>